<accession>A0ABT9AIA5</accession>
<feature type="chain" id="PRO_5045487641" evidence="1">
    <location>
        <begin position="29"/>
        <end position="1093"/>
    </location>
</feature>
<name>A0ABT9AIA5_9BACT</name>
<dbReference type="InterPro" id="IPR052918">
    <property type="entry name" value="Motility_Chemotaxis_Reg"/>
</dbReference>
<keyword evidence="3" id="KW-1185">Reference proteome</keyword>
<gene>
    <name evidence="2" type="ORF">Q5H92_22280</name>
</gene>
<dbReference type="Gene3D" id="2.60.40.10">
    <property type="entry name" value="Immunoglobulins"/>
    <property type="match status" value="1"/>
</dbReference>
<dbReference type="RefSeq" id="WP_305013776.1">
    <property type="nucleotide sequence ID" value="NZ_JAUQSX010000014.1"/>
</dbReference>
<organism evidence="2 3">
    <name type="scientific">Hymenobacter mellowenesis</name>
    <dbReference type="NCBI Taxonomy" id="3063995"/>
    <lineage>
        <taxon>Bacteria</taxon>
        <taxon>Pseudomonadati</taxon>
        <taxon>Bacteroidota</taxon>
        <taxon>Cytophagia</taxon>
        <taxon>Cytophagales</taxon>
        <taxon>Hymenobacteraceae</taxon>
        <taxon>Hymenobacter</taxon>
    </lineage>
</organism>
<sequence>MTFTLPQCGRSGLLLLFLWLATAWQAQAQTPDWQAAVAAAGDVQVQASTTDGSGNVYLAGGFAGTATFGSITLSTTNTQELFVAKWNPGSGFAWALKGTGSATTGRNAATAIAVYSPYVYVAGNFVSQTLTLGARPALTNAQAGNSDIFLARLNESAGGTPAVNWAKRAGGTANDYATSLTNLVNSYLYLGGSSGGNASFDAYTLAGTGGFVALYSATSATLSTTPAPVVLAGDAVTALSLSGSSLYAAGTFNSTANTVPGGTLTSAGGEDLFVLKLSYANVGSISWAQRAGGSGDDYARSVLARGTSVYVGGSYRSASASFGSTTLANPGVANLFVSKLTDAGTSASFTWALQNSGTSTDASNSVNALALYGTSLYAAGTFGGTASLGTRTLTSAGGSDVLVAKITDRGSSATFVGAQQAGGTGADNAVGVGRLDTRTWYVAGQVAAPATFGSLSVSASAGVRPGFVATLSDPAPLLTLAAPNAGPLGTTITLYGEGLAGTSTITFAGTTNNVVAGGFIVNTAGTQISGVVVPSGAQSGPIEVATPLGNSNALVSFTVGTNTAPTWQSAAGSTGTSSIRWAAPAAAGTVVVAGEFSGTITLGGTTLTSVGGRDLFVAKFNPSTASYVWAVRAGGAGDEDTYAGLAVSGNSVYVAGQFNGQTIALGSTTLTASSPGSITGYVAKLTDAGSSAGFTWAQLIDDGSGTFVEALTASGNNVYVGGDFTGAALQIGGVTALSSNASQDDGYVAKLVDNGSTASFGWAQGIGNATGPAFANSINVYGLRVSGSTVYLSGVFYGTVSFGATTLSSINNDGDVAVARLTDSGTSSSFTGAVQAGSAGPEFVVSMSQQGNALYVSGSTNSTVWQGVSTTGTGIGFVLKVLDNGAAGLSLGWVQLLPGVVYQTAPNGTGVYVATSFGGTVTLGGTLLQAAGAADGLVLRLADGGSSVSIAWAQAAGGLYTDDFQGLALVGGRVVVGGRATPLAAFGSNVLTGPIGVTSAAIGVLADPALLSVAPSLLREPLALYPNPAHGRTTLRLPVAGTGPVQLFDAMGREVRRYAAPAGTLEAPLDLRGLPAGVYIVRAGLSSRQLLVE</sequence>
<evidence type="ECO:0000256" key="1">
    <source>
        <dbReference type="SAM" id="SignalP"/>
    </source>
</evidence>
<dbReference type="NCBIfam" id="TIGR04183">
    <property type="entry name" value="Por_Secre_tail"/>
    <property type="match status" value="1"/>
</dbReference>
<evidence type="ECO:0000313" key="2">
    <source>
        <dbReference type="EMBL" id="MDO7849107.1"/>
    </source>
</evidence>
<dbReference type="PANTHER" id="PTHR35580">
    <property type="entry name" value="CELL SURFACE GLYCOPROTEIN (S-LAYER PROTEIN)-LIKE PROTEIN"/>
    <property type="match status" value="1"/>
</dbReference>
<comment type="caution">
    <text evidence="2">The sequence shown here is derived from an EMBL/GenBank/DDBJ whole genome shotgun (WGS) entry which is preliminary data.</text>
</comment>
<keyword evidence="1" id="KW-0732">Signal</keyword>
<proteinExistence type="predicted"/>
<protein>
    <submittedName>
        <fullName evidence="2">T9SS type A sorting domain-containing protein</fullName>
    </submittedName>
</protein>
<feature type="signal peptide" evidence="1">
    <location>
        <begin position="1"/>
        <end position="28"/>
    </location>
</feature>
<evidence type="ECO:0000313" key="3">
    <source>
        <dbReference type="Proteomes" id="UP001167796"/>
    </source>
</evidence>
<dbReference type="Proteomes" id="UP001167796">
    <property type="component" value="Unassembled WGS sequence"/>
</dbReference>
<dbReference type="EMBL" id="JAUQSX010000014">
    <property type="protein sequence ID" value="MDO7849107.1"/>
    <property type="molecule type" value="Genomic_DNA"/>
</dbReference>
<reference evidence="2" key="1">
    <citation type="submission" date="2023-07" db="EMBL/GenBank/DDBJ databases">
        <authorList>
            <person name="Kim M.K."/>
        </authorList>
    </citation>
    <scope>NUCLEOTIDE SEQUENCE</scope>
    <source>
        <strain evidence="2">M29</strain>
    </source>
</reference>
<dbReference type="InterPro" id="IPR013783">
    <property type="entry name" value="Ig-like_fold"/>
</dbReference>
<dbReference type="PANTHER" id="PTHR35580:SF1">
    <property type="entry name" value="PHYTASE-LIKE DOMAIN-CONTAINING PROTEIN"/>
    <property type="match status" value="1"/>
</dbReference>
<dbReference type="InterPro" id="IPR026444">
    <property type="entry name" value="Secre_tail"/>
</dbReference>